<feature type="region of interest" description="Disordered" evidence="1">
    <location>
        <begin position="1"/>
        <end position="33"/>
    </location>
</feature>
<dbReference type="Proteomes" id="UP000800041">
    <property type="component" value="Unassembled WGS sequence"/>
</dbReference>
<reference evidence="2" key="1">
    <citation type="journal article" date="2020" name="Stud. Mycol.">
        <title>101 Dothideomycetes genomes: a test case for predicting lifestyles and emergence of pathogens.</title>
        <authorList>
            <person name="Haridas S."/>
            <person name="Albert R."/>
            <person name="Binder M."/>
            <person name="Bloem J."/>
            <person name="Labutti K."/>
            <person name="Salamov A."/>
            <person name="Andreopoulos B."/>
            <person name="Baker S."/>
            <person name="Barry K."/>
            <person name="Bills G."/>
            <person name="Bluhm B."/>
            <person name="Cannon C."/>
            <person name="Castanera R."/>
            <person name="Culley D."/>
            <person name="Daum C."/>
            <person name="Ezra D."/>
            <person name="Gonzalez J."/>
            <person name="Henrissat B."/>
            <person name="Kuo A."/>
            <person name="Liang C."/>
            <person name="Lipzen A."/>
            <person name="Lutzoni F."/>
            <person name="Magnuson J."/>
            <person name="Mondo S."/>
            <person name="Nolan M."/>
            <person name="Ohm R."/>
            <person name="Pangilinan J."/>
            <person name="Park H.-J."/>
            <person name="Ramirez L."/>
            <person name="Alfaro M."/>
            <person name="Sun H."/>
            <person name="Tritt A."/>
            <person name="Yoshinaga Y."/>
            <person name="Zwiers L.-H."/>
            <person name="Turgeon B."/>
            <person name="Goodwin S."/>
            <person name="Spatafora J."/>
            <person name="Crous P."/>
            <person name="Grigoriev I."/>
        </authorList>
    </citation>
    <scope>NUCLEOTIDE SEQUENCE</scope>
    <source>
        <strain evidence="2">CBS 113979</strain>
    </source>
</reference>
<feature type="compositionally biased region" description="Polar residues" evidence="1">
    <location>
        <begin position="1"/>
        <end position="10"/>
    </location>
</feature>
<protein>
    <submittedName>
        <fullName evidence="2">Uncharacterized protein</fullName>
    </submittedName>
</protein>
<evidence type="ECO:0000256" key="1">
    <source>
        <dbReference type="SAM" id="MobiDB-lite"/>
    </source>
</evidence>
<dbReference type="AlphaFoldDB" id="A0A6G1HD48"/>
<sequence>MSTAPSNAPTLASKAGSTASSTTPKKDDVEKKLRDLDLRTKAVNTNNIARVENSHLISADDKLHVLYSLKTNKPIERFPATPKDITKLTDTLVDAMLLALEADRTGSKEAKIEIEGANWVESESGVNSSVIL</sequence>
<keyword evidence="3" id="KW-1185">Reference proteome</keyword>
<evidence type="ECO:0000313" key="2">
    <source>
        <dbReference type="EMBL" id="KAF1991156.1"/>
    </source>
</evidence>
<feature type="compositionally biased region" description="Basic and acidic residues" evidence="1">
    <location>
        <begin position="24"/>
        <end position="33"/>
    </location>
</feature>
<organism evidence="2 3">
    <name type="scientific">Aulographum hederae CBS 113979</name>
    <dbReference type="NCBI Taxonomy" id="1176131"/>
    <lineage>
        <taxon>Eukaryota</taxon>
        <taxon>Fungi</taxon>
        <taxon>Dikarya</taxon>
        <taxon>Ascomycota</taxon>
        <taxon>Pezizomycotina</taxon>
        <taxon>Dothideomycetes</taxon>
        <taxon>Pleosporomycetidae</taxon>
        <taxon>Aulographales</taxon>
        <taxon>Aulographaceae</taxon>
    </lineage>
</organism>
<feature type="compositionally biased region" description="Low complexity" evidence="1">
    <location>
        <begin position="12"/>
        <end position="23"/>
    </location>
</feature>
<dbReference type="EMBL" id="ML977140">
    <property type="protein sequence ID" value="KAF1991156.1"/>
    <property type="molecule type" value="Genomic_DNA"/>
</dbReference>
<dbReference type="OrthoDB" id="5413892at2759"/>
<name>A0A6G1HD48_9PEZI</name>
<gene>
    <name evidence="2" type="ORF">K402DRAFT_450787</name>
</gene>
<evidence type="ECO:0000313" key="3">
    <source>
        <dbReference type="Proteomes" id="UP000800041"/>
    </source>
</evidence>
<proteinExistence type="predicted"/>
<accession>A0A6G1HD48</accession>